<sequence>MTNKDLANKDTKGEEDKREKLEHPPVHTPESDQVMVESTVSPPHKQDRVGQGTSPRAAHEHTTRTRLSFAASETANPPTKEVIACLNPFARDLEGGGGTDAPQRRMEDPDEGWIFQGRKKPPVKMCSPRQDSDQTYIHSPQLTLTPGGKRGQMHSELHISYFESLGIPTPVGQDSGKARIWPVFSRDKEERNQILVYTKNQAPPNLPLSIRVTGPPRKRWTQDSVRKDLILRLEAELEEKVLRYKLAVKDNLHLEWCWSAEPGRGGMECTILAHIHTGSSALSVQNKWHLHWKEAESISAMNNDMGGAVVAHNLLLKKDPACSDHLAHKQRMASILASPQAARKKRFIKLEWGNPEADLPGGTSPSIYPTLPGGTTHHNPGFNQEIEGLGGLTFSSGPSFPPSEPAGGLSHHNTEPAQGRNMGSIGRQAAQVHPYHV</sequence>
<organism evidence="2 3">
    <name type="scientific">Sphagnum jensenii</name>
    <dbReference type="NCBI Taxonomy" id="128206"/>
    <lineage>
        <taxon>Eukaryota</taxon>
        <taxon>Viridiplantae</taxon>
        <taxon>Streptophyta</taxon>
        <taxon>Embryophyta</taxon>
        <taxon>Bryophyta</taxon>
        <taxon>Sphagnophytina</taxon>
        <taxon>Sphagnopsida</taxon>
        <taxon>Sphagnales</taxon>
        <taxon>Sphagnaceae</taxon>
        <taxon>Sphagnum</taxon>
    </lineage>
</organism>
<dbReference type="EMBL" id="OZ023706">
    <property type="protein sequence ID" value="CAK9876823.1"/>
    <property type="molecule type" value="Genomic_DNA"/>
</dbReference>
<protein>
    <submittedName>
        <fullName evidence="2">Uncharacterized protein</fullName>
    </submittedName>
</protein>
<evidence type="ECO:0000313" key="3">
    <source>
        <dbReference type="Proteomes" id="UP001497522"/>
    </source>
</evidence>
<feature type="region of interest" description="Disordered" evidence="1">
    <location>
        <begin position="392"/>
        <end position="422"/>
    </location>
</feature>
<gene>
    <name evidence="2" type="ORF">CSSPJE1EN2_LOCUS18865</name>
</gene>
<accession>A0ABP1BLZ4</accession>
<dbReference type="Proteomes" id="UP001497522">
    <property type="component" value="Chromosome 5"/>
</dbReference>
<keyword evidence="3" id="KW-1185">Reference proteome</keyword>
<feature type="region of interest" description="Disordered" evidence="1">
    <location>
        <begin position="1"/>
        <end position="75"/>
    </location>
</feature>
<feature type="region of interest" description="Disordered" evidence="1">
    <location>
        <begin position="94"/>
        <end position="134"/>
    </location>
</feature>
<name>A0ABP1BLZ4_9BRYO</name>
<evidence type="ECO:0000313" key="2">
    <source>
        <dbReference type="EMBL" id="CAK9876823.1"/>
    </source>
</evidence>
<feature type="compositionally biased region" description="Basic and acidic residues" evidence="1">
    <location>
        <begin position="1"/>
        <end position="25"/>
    </location>
</feature>
<reference evidence="2" key="1">
    <citation type="submission" date="2024-03" db="EMBL/GenBank/DDBJ databases">
        <authorList>
            <consortium name="ELIXIR-Norway"/>
            <consortium name="Elixir Norway"/>
        </authorList>
    </citation>
    <scope>NUCLEOTIDE SEQUENCE</scope>
</reference>
<proteinExistence type="predicted"/>
<evidence type="ECO:0000256" key="1">
    <source>
        <dbReference type="SAM" id="MobiDB-lite"/>
    </source>
</evidence>